<reference evidence="4" key="1">
    <citation type="submission" date="2017-02" db="UniProtKB">
        <authorList>
            <consortium name="WormBaseParasite"/>
        </authorList>
    </citation>
    <scope>IDENTIFICATION</scope>
</reference>
<evidence type="ECO:0000259" key="2">
    <source>
        <dbReference type="Pfam" id="PF24490"/>
    </source>
</evidence>
<accession>A0A0N5CCN6</accession>
<dbReference type="InterPro" id="IPR056007">
    <property type="entry name" value="DUF7585"/>
</dbReference>
<feature type="domain" description="DUF7585" evidence="2">
    <location>
        <begin position="24"/>
        <end position="204"/>
    </location>
</feature>
<evidence type="ECO:0000313" key="4">
    <source>
        <dbReference type="WBParaSite" id="SPAL_0001563800.1"/>
    </source>
</evidence>
<organism evidence="3 4">
    <name type="scientific">Strongyloides papillosus</name>
    <name type="common">Intestinal threadworm</name>
    <dbReference type="NCBI Taxonomy" id="174720"/>
    <lineage>
        <taxon>Eukaryota</taxon>
        <taxon>Metazoa</taxon>
        <taxon>Ecdysozoa</taxon>
        <taxon>Nematoda</taxon>
        <taxon>Chromadorea</taxon>
        <taxon>Rhabditida</taxon>
        <taxon>Tylenchina</taxon>
        <taxon>Panagrolaimomorpha</taxon>
        <taxon>Strongyloidoidea</taxon>
        <taxon>Strongyloididae</taxon>
        <taxon>Strongyloides</taxon>
    </lineage>
</organism>
<keyword evidence="1" id="KW-0732">Signal</keyword>
<feature type="signal peptide" evidence="1">
    <location>
        <begin position="1"/>
        <end position="19"/>
    </location>
</feature>
<feature type="chain" id="PRO_5005895695" evidence="1">
    <location>
        <begin position="20"/>
        <end position="207"/>
    </location>
</feature>
<protein>
    <submittedName>
        <fullName evidence="4">Ephrin RBD domain-containing protein</fullName>
    </submittedName>
</protein>
<dbReference type="Proteomes" id="UP000046392">
    <property type="component" value="Unplaced"/>
</dbReference>
<sequence>MYFVAAVLALVELSIYSQGTTHEHLFPDIPKNLETGTFPYDITIYSRSDVVAVKCPISGYHHNSELSNFYQSFEYRLYEPLPKATIGWEIIDTINYQKYKTLFCGETEIYKTINGTSEYFGQTGWEYRINWKDNPDPKKLATEKKEYACSESVPEKCGSSIEDLIILRKRGSGRSKQLDISITRKVPAELLFYFFKKPNEDDELNYM</sequence>
<keyword evidence="3" id="KW-1185">Reference proteome</keyword>
<dbReference type="AlphaFoldDB" id="A0A0N5CCN6"/>
<proteinExistence type="predicted"/>
<name>A0A0N5CCN6_STREA</name>
<dbReference type="WBParaSite" id="SPAL_0001563800.1">
    <property type="protein sequence ID" value="SPAL_0001563800.1"/>
    <property type="gene ID" value="SPAL_0001563800"/>
</dbReference>
<evidence type="ECO:0000256" key="1">
    <source>
        <dbReference type="SAM" id="SignalP"/>
    </source>
</evidence>
<evidence type="ECO:0000313" key="3">
    <source>
        <dbReference type="Proteomes" id="UP000046392"/>
    </source>
</evidence>
<dbReference type="Pfam" id="PF24490">
    <property type="entry name" value="DUF7585"/>
    <property type="match status" value="1"/>
</dbReference>